<dbReference type="InterPro" id="IPR012818">
    <property type="entry name" value="CbiE"/>
</dbReference>
<dbReference type="InterPro" id="IPR035996">
    <property type="entry name" value="4pyrrol_Methylase_sf"/>
</dbReference>
<dbReference type="GO" id="GO:0032259">
    <property type="term" value="P:methylation"/>
    <property type="evidence" value="ECO:0007669"/>
    <property type="project" value="UniProtKB-KW"/>
</dbReference>
<evidence type="ECO:0000256" key="1">
    <source>
        <dbReference type="ARBA" id="ARBA00004953"/>
    </source>
</evidence>
<sequence length="210" mass="23816">MNKPTNKIYIIGIGPGHPDYVLPIAHRIIMQSDLLIGGERNLETFPDFNGRKIVIKKDLAALVELMKQEMESKEIALIVSGDTGFYSMLSYMKKHFTEEEIEVIAGISSVQYLFAKIKEPWQQVPLMSLHGRREDFITALKEQSKVALLTDQKHTPDEIARELIQEGLGEVQMVVGENLSYEEERLSRGTPEEIISLAPYQMSVVVIKNE</sequence>
<dbReference type="InterPro" id="IPR014776">
    <property type="entry name" value="4pyrrole_Mease_sub2"/>
</dbReference>
<comment type="caution">
    <text evidence="7">The sequence shown here is derived from an EMBL/GenBank/DDBJ whole genome shotgun (WGS) entry which is preliminary data.</text>
</comment>
<dbReference type="Proteomes" id="UP001314796">
    <property type="component" value="Unassembled WGS sequence"/>
</dbReference>
<dbReference type="InterPro" id="IPR000878">
    <property type="entry name" value="4pyrrol_Mease"/>
</dbReference>
<dbReference type="EMBL" id="JAFBEE010000006">
    <property type="protein sequence ID" value="MBM7614724.1"/>
    <property type="molecule type" value="Genomic_DNA"/>
</dbReference>
<dbReference type="PANTHER" id="PTHR43182:SF1">
    <property type="entry name" value="COBALT-PRECORRIN-7 C(5)-METHYLTRANSFERASE"/>
    <property type="match status" value="1"/>
</dbReference>
<evidence type="ECO:0000256" key="5">
    <source>
        <dbReference type="ARBA" id="ARBA00022691"/>
    </source>
</evidence>
<organism evidence="7 8">
    <name type="scientific">Alkaliphilus hydrothermalis</name>
    <dbReference type="NCBI Taxonomy" id="1482730"/>
    <lineage>
        <taxon>Bacteria</taxon>
        <taxon>Bacillati</taxon>
        <taxon>Bacillota</taxon>
        <taxon>Clostridia</taxon>
        <taxon>Peptostreptococcales</taxon>
        <taxon>Natronincolaceae</taxon>
        <taxon>Alkaliphilus</taxon>
    </lineage>
</organism>
<evidence type="ECO:0000313" key="8">
    <source>
        <dbReference type="Proteomes" id="UP001314796"/>
    </source>
</evidence>
<accession>A0ABS2NQ41</accession>
<comment type="pathway">
    <text evidence="1">Cofactor biosynthesis; adenosylcobalamin biosynthesis.</text>
</comment>
<dbReference type="EC" id="2.1.1.289" evidence="7"/>
<dbReference type="RefSeq" id="WP_204401208.1">
    <property type="nucleotide sequence ID" value="NZ_JAFBEE010000006.1"/>
</dbReference>
<keyword evidence="8" id="KW-1185">Reference proteome</keyword>
<evidence type="ECO:0000313" key="7">
    <source>
        <dbReference type="EMBL" id="MBM7614724.1"/>
    </source>
</evidence>
<protein>
    <submittedName>
        <fullName evidence="7">Cobalt-precorrin-7 (C5)-methyltransferase</fullName>
        <ecNumber evidence="7">2.1.1.289</ecNumber>
    </submittedName>
</protein>
<evidence type="ECO:0000259" key="6">
    <source>
        <dbReference type="Pfam" id="PF00590"/>
    </source>
</evidence>
<name>A0ABS2NQ41_9FIRM</name>
<dbReference type="CDD" id="cd11644">
    <property type="entry name" value="Precorrin-6Y-MT"/>
    <property type="match status" value="1"/>
</dbReference>
<dbReference type="InterPro" id="IPR050714">
    <property type="entry name" value="Cobalamin_biosynth_MTase"/>
</dbReference>
<keyword evidence="5" id="KW-0949">S-adenosyl-L-methionine</keyword>
<reference evidence="7 8" key="1">
    <citation type="submission" date="2021-01" db="EMBL/GenBank/DDBJ databases">
        <title>Genomic Encyclopedia of Type Strains, Phase IV (KMG-IV): sequencing the most valuable type-strain genomes for metagenomic binning, comparative biology and taxonomic classification.</title>
        <authorList>
            <person name="Goeker M."/>
        </authorList>
    </citation>
    <scope>NUCLEOTIDE SEQUENCE [LARGE SCALE GENOMIC DNA]</scope>
    <source>
        <strain evidence="7 8">DSM 25890</strain>
    </source>
</reference>
<keyword evidence="4 7" id="KW-0808">Transferase</keyword>
<dbReference type="NCBIfam" id="TIGR02467">
    <property type="entry name" value="CbiE"/>
    <property type="match status" value="1"/>
</dbReference>
<dbReference type="GO" id="GO:0008168">
    <property type="term" value="F:methyltransferase activity"/>
    <property type="evidence" value="ECO:0007669"/>
    <property type="project" value="UniProtKB-KW"/>
</dbReference>
<keyword evidence="2" id="KW-0169">Cobalamin biosynthesis</keyword>
<gene>
    <name evidence="7" type="ORF">JOC73_001238</name>
</gene>
<proteinExistence type="predicted"/>
<keyword evidence="3 7" id="KW-0489">Methyltransferase</keyword>
<feature type="domain" description="Tetrapyrrole methylase" evidence="6">
    <location>
        <begin position="7"/>
        <end position="194"/>
    </location>
</feature>
<evidence type="ECO:0000256" key="4">
    <source>
        <dbReference type="ARBA" id="ARBA00022679"/>
    </source>
</evidence>
<dbReference type="PANTHER" id="PTHR43182">
    <property type="entry name" value="COBALT-PRECORRIN-6B C(15)-METHYLTRANSFERASE (DECARBOXYLATING)"/>
    <property type="match status" value="1"/>
</dbReference>
<dbReference type="InterPro" id="IPR014777">
    <property type="entry name" value="4pyrrole_Mease_sub1"/>
</dbReference>
<evidence type="ECO:0000256" key="3">
    <source>
        <dbReference type="ARBA" id="ARBA00022603"/>
    </source>
</evidence>
<dbReference type="SUPFAM" id="SSF53790">
    <property type="entry name" value="Tetrapyrrole methylase"/>
    <property type="match status" value="1"/>
</dbReference>
<evidence type="ECO:0000256" key="2">
    <source>
        <dbReference type="ARBA" id="ARBA00022573"/>
    </source>
</evidence>
<dbReference type="Gene3D" id="3.40.1010.10">
    <property type="entry name" value="Cobalt-precorrin-4 Transmethylase, Domain 1"/>
    <property type="match status" value="1"/>
</dbReference>
<dbReference type="Pfam" id="PF00590">
    <property type="entry name" value="TP_methylase"/>
    <property type="match status" value="1"/>
</dbReference>
<dbReference type="Gene3D" id="3.30.950.10">
    <property type="entry name" value="Methyltransferase, Cobalt-precorrin-4 Transmethylase, Domain 2"/>
    <property type="match status" value="1"/>
</dbReference>